<organism evidence="8 9">
    <name type="scientific">Granulicella pectinivorans</name>
    <dbReference type="NCBI Taxonomy" id="474950"/>
    <lineage>
        <taxon>Bacteria</taxon>
        <taxon>Pseudomonadati</taxon>
        <taxon>Acidobacteriota</taxon>
        <taxon>Terriglobia</taxon>
        <taxon>Terriglobales</taxon>
        <taxon>Acidobacteriaceae</taxon>
        <taxon>Granulicella</taxon>
    </lineage>
</organism>
<evidence type="ECO:0000256" key="4">
    <source>
        <dbReference type="ARBA" id="ARBA00023157"/>
    </source>
</evidence>
<dbReference type="GO" id="GO:0016491">
    <property type="term" value="F:oxidoreductase activity"/>
    <property type="evidence" value="ECO:0007669"/>
    <property type="project" value="UniProtKB-KW"/>
</dbReference>
<feature type="domain" description="Thioredoxin-like fold" evidence="7">
    <location>
        <begin position="124"/>
        <end position="292"/>
    </location>
</feature>
<sequence length="319" mass="34331">MVNALNPIRAVLLALSLTAVSCHAQLPPAGTPLSPETARRVEVLIRSKSNIPPDYVISISGRVKSEFPGYDQITVVFTANGQSSRPAQFLISTDNKTLAQMSSYDISKDPKTLVSAAGRPARGGPKDAPVTIVLFDDLECPFCAKMHAQMFPALTDRYKDQVRIVYRDFPLDQHPWALRAAIDANCLADESPNGYWSMVDYIHSHASEFGGADHSLAKANEALDNLALAQAKTDKVKIEPVSACIAKQDATAITASRKEAEALGVEATPALFINGQRVEGALPIEYIYRVVDNALIAEGKTPPPAVPIPPLPRQPAPGN</sequence>
<dbReference type="InterPro" id="IPR012336">
    <property type="entry name" value="Thioredoxin-like_fold"/>
</dbReference>
<dbReference type="AlphaFoldDB" id="A0A1I6L1N6"/>
<keyword evidence="8" id="KW-0413">Isomerase</keyword>
<comment type="similarity">
    <text evidence="1">Belongs to the thioredoxin family. DsbA subfamily.</text>
</comment>
<evidence type="ECO:0000256" key="5">
    <source>
        <dbReference type="ARBA" id="ARBA00023284"/>
    </source>
</evidence>
<feature type="signal peptide" evidence="6">
    <location>
        <begin position="1"/>
        <end position="24"/>
    </location>
</feature>
<dbReference type="GO" id="GO:0016853">
    <property type="term" value="F:isomerase activity"/>
    <property type="evidence" value="ECO:0007669"/>
    <property type="project" value="UniProtKB-KW"/>
</dbReference>
<dbReference type="OrthoDB" id="117402at2"/>
<dbReference type="STRING" id="474950.SAMN05421771_0124"/>
<dbReference type="InterPro" id="IPR036249">
    <property type="entry name" value="Thioredoxin-like_sf"/>
</dbReference>
<dbReference type="Pfam" id="PF13462">
    <property type="entry name" value="Thioredoxin_4"/>
    <property type="match status" value="1"/>
</dbReference>
<keyword evidence="9" id="KW-1185">Reference proteome</keyword>
<keyword evidence="4" id="KW-1015">Disulfide bond</keyword>
<evidence type="ECO:0000256" key="3">
    <source>
        <dbReference type="ARBA" id="ARBA00023002"/>
    </source>
</evidence>
<evidence type="ECO:0000256" key="2">
    <source>
        <dbReference type="ARBA" id="ARBA00022729"/>
    </source>
</evidence>
<evidence type="ECO:0000256" key="6">
    <source>
        <dbReference type="SAM" id="SignalP"/>
    </source>
</evidence>
<reference evidence="8 9" key="1">
    <citation type="submission" date="2016-10" db="EMBL/GenBank/DDBJ databases">
        <authorList>
            <person name="de Groot N.N."/>
        </authorList>
    </citation>
    <scope>NUCLEOTIDE SEQUENCE [LARGE SCALE GENOMIC DNA]</scope>
    <source>
        <strain evidence="8 9">DSM 21001</strain>
    </source>
</reference>
<dbReference type="RefSeq" id="WP_089835659.1">
    <property type="nucleotide sequence ID" value="NZ_FOZL01000001.1"/>
</dbReference>
<dbReference type="SUPFAM" id="SSF52833">
    <property type="entry name" value="Thioredoxin-like"/>
    <property type="match status" value="1"/>
</dbReference>
<keyword evidence="2 6" id="KW-0732">Signal</keyword>
<dbReference type="EMBL" id="FOZL01000001">
    <property type="protein sequence ID" value="SFR97379.1"/>
    <property type="molecule type" value="Genomic_DNA"/>
</dbReference>
<gene>
    <name evidence="8" type="ORF">SAMN05421771_0124</name>
</gene>
<accession>A0A1I6L1N6</accession>
<keyword evidence="3" id="KW-0560">Oxidoreductase</keyword>
<proteinExistence type="inferred from homology"/>
<protein>
    <submittedName>
        <fullName evidence="8">Protein-disulfide isomerase</fullName>
    </submittedName>
</protein>
<name>A0A1I6L1N6_9BACT</name>
<dbReference type="Proteomes" id="UP000199024">
    <property type="component" value="Unassembled WGS sequence"/>
</dbReference>
<evidence type="ECO:0000259" key="7">
    <source>
        <dbReference type="Pfam" id="PF13462"/>
    </source>
</evidence>
<dbReference type="Gene3D" id="3.40.30.10">
    <property type="entry name" value="Glutaredoxin"/>
    <property type="match status" value="1"/>
</dbReference>
<evidence type="ECO:0000313" key="9">
    <source>
        <dbReference type="Proteomes" id="UP000199024"/>
    </source>
</evidence>
<dbReference type="PANTHER" id="PTHR13887">
    <property type="entry name" value="GLUTATHIONE S-TRANSFERASE KAPPA"/>
    <property type="match status" value="1"/>
</dbReference>
<keyword evidence="5" id="KW-0676">Redox-active center</keyword>
<dbReference type="PANTHER" id="PTHR13887:SF14">
    <property type="entry name" value="DISULFIDE BOND FORMATION PROTEIN D"/>
    <property type="match status" value="1"/>
</dbReference>
<evidence type="ECO:0000313" key="8">
    <source>
        <dbReference type="EMBL" id="SFR97379.1"/>
    </source>
</evidence>
<feature type="chain" id="PRO_5011619241" evidence="6">
    <location>
        <begin position="25"/>
        <end position="319"/>
    </location>
</feature>
<evidence type="ECO:0000256" key="1">
    <source>
        <dbReference type="ARBA" id="ARBA00005791"/>
    </source>
</evidence>